<dbReference type="GO" id="GO:0044718">
    <property type="term" value="P:siderophore transmembrane transport"/>
    <property type="evidence" value="ECO:0007669"/>
    <property type="project" value="TreeGrafter"/>
</dbReference>
<evidence type="ECO:0000313" key="14">
    <source>
        <dbReference type="Proteomes" id="UP000709959"/>
    </source>
</evidence>
<dbReference type="InterPro" id="IPR036942">
    <property type="entry name" value="Beta-barrel_TonB_sf"/>
</dbReference>
<dbReference type="Gene3D" id="2.40.170.20">
    <property type="entry name" value="TonB-dependent receptor, beta-barrel domain"/>
    <property type="match status" value="1"/>
</dbReference>
<dbReference type="PANTHER" id="PTHR30069">
    <property type="entry name" value="TONB-DEPENDENT OUTER MEMBRANE RECEPTOR"/>
    <property type="match status" value="1"/>
</dbReference>
<keyword evidence="10" id="KW-0732">Signal</keyword>
<dbReference type="AlphaFoldDB" id="A0A936F556"/>
<dbReference type="InterPro" id="IPR037066">
    <property type="entry name" value="Plug_dom_sf"/>
</dbReference>
<gene>
    <name evidence="13" type="ORF">IPN91_11830</name>
</gene>
<evidence type="ECO:0000256" key="9">
    <source>
        <dbReference type="RuleBase" id="RU003357"/>
    </source>
</evidence>
<evidence type="ECO:0000256" key="2">
    <source>
        <dbReference type="ARBA" id="ARBA00022448"/>
    </source>
</evidence>
<dbReference type="GO" id="GO:0015344">
    <property type="term" value="F:siderophore uptake transmembrane transporter activity"/>
    <property type="evidence" value="ECO:0007669"/>
    <property type="project" value="TreeGrafter"/>
</dbReference>
<dbReference type="InterPro" id="IPR012910">
    <property type="entry name" value="Plug_dom"/>
</dbReference>
<feature type="signal peptide" evidence="10">
    <location>
        <begin position="1"/>
        <end position="24"/>
    </location>
</feature>
<keyword evidence="4 8" id="KW-0812">Transmembrane</keyword>
<dbReference type="SUPFAM" id="SSF49464">
    <property type="entry name" value="Carboxypeptidase regulatory domain-like"/>
    <property type="match status" value="1"/>
</dbReference>
<evidence type="ECO:0000256" key="6">
    <source>
        <dbReference type="ARBA" id="ARBA00023136"/>
    </source>
</evidence>
<dbReference type="InterPro" id="IPR000531">
    <property type="entry name" value="Beta-barrel_TonB"/>
</dbReference>
<dbReference type="Pfam" id="PF00593">
    <property type="entry name" value="TonB_dep_Rec_b-barrel"/>
    <property type="match status" value="1"/>
</dbReference>
<keyword evidence="7 8" id="KW-0998">Cell outer membrane</keyword>
<keyword evidence="5 9" id="KW-0798">TonB box</keyword>
<evidence type="ECO:0000259" key="12">
    <source>
        <dbReference type="Pfam" id="PF07715"/>
    </source>
</evidence>
<dbReference type="InterPro" id="IPR039426">
    <property type="entry name" value="TonB-dep_rcpt-like"/>
</dbReference>
<keyword evidence="2 8" id="KW-0813">Transport</keyword>
<evidence type="ECO:0000313" key="13">
    <source>
        <dbReference type="EMBL" id="MBK8573302.1"/>
    </source>
</evidence>
<dbReference type="Gene3D" id="2.170.130.10">
    <property type="entry name" value="TonB-dependent receptor, plug domain"/>
    <property type="match status" value="1"/>
</dbReference>
<evidence type="ECO:0000256" key="10">
    <source>
        <dbReference type="SAM" id="SignalP"/>
    </source>
</evidence>
<evidence type="ECO:0000259" key="11">
    <source>
        <dbReference type="Pfam" id="PF00593"/>
    </source>
</evidence>
<sequence>MRQTLLSFGRVAALLAAGPIQGLAQGTQTASLVGQVVDSAEAPMAGVEVRLSSPSLQGVRVVVTDAGGRFAARLLPPGLYRISLAKAGFTTITREERLGLEQNLNSRFTLSKEAGTTVEVVASSVQQDKTEFKTSSNFSKEAIDALPVDRNPLNVALMAPGVVENLNQDRGGMQIRGSQGTGNLWLLDGQNYADNVYNGPRAKFVTDAIEETQVITGAIPAEFGDVEGGVVNTITKSGGDEFTAQLRWDLSSDRWKAARRGENASSFSDRINQEKMFQVGGPIVKSKLWFYTSYFSLARDNAQSLPTDQAALGAPVGAPYTEAIKDIRRQLKLTWAITDRHTLVGTYHGYNETFGNIDYVGSGDGNFSTRRFTQEIYGLQLRSLVTDVLTMSLKVGKKDQTIAVGSNNVALPIFNNDDGYFYRAGYFDPRDPGDVRNNQTANLKFSYFASSADSSHQLDLGWDYYRGTTRASGAQTPFDLLIGGRVWNSYVNAGGLDLTNGTVNTDGASTFSYLTQPGEAGTEQHSLYLNDKWSVNKHWNANLGLRWDKYTAEDRALKRTTASNNALSPRLGVNYDILGDSAWILGAAYSRYNGKPLEIQLSVATYVNNPIAATFNYNGPAGVQPFSALANPANYDPVPQSYTDAAVNIKVDPNLQAQTVDEVQLSALHNFKHKSLGEGYLKATFISKTWNHLIDLRAGNDGTVANPGGGGPLYITYWHNEPSARRDYRSLELEGALTKGRYTLSGNLVLSRLKGNYEGEVQGAPGSGAGYDWFTVQNGVSLYDPAVTNPYGYLLGHVPLRSRINAIARWANPMGELTTGLLFSYDAPQTYSHIRVITDPGSLNPAIDPQAAGLRLYQYRNNQRGDGTYHAQYYLDLSVQQDFRLMTFGNGRKVSAYVKAVVENVFNHQQQVTFGTGYAALAAGDPISTPFAPNAGFGAAGPINYGRARRMYLSTGLKF</sequence>
<comment type="similarity">
    <text evidence="8 9">Belongs to the TonB-dependent receptor family.</text>
</comment>
<evidence type="ECO:0000256" key="4">
    <source>
        <dbReference type="ARBA" id="ARBA00022692"/>
    </source>
</evidence>
<keyword evidence="3 8" id="KW-1134">Transmembrane beta strand</keyword>
<dbReference type="SUPFAM" id="SSF56935">
    <property type="entry name" value="Porins"/>
    <property type="match status" value="1"/>
</dbReference>
<dbReference type="Pfam" id="PF13620">
    <property type="entry name" value="CarboxypepD_reg"/>
    <property type="match status" value="1"/>
</dbReference>
<protein>
    <submittedName>
        <fullName evidence="13">TonB-dependent receptor</fullName>
    </submittedName>
</protein>
<comment type="caution">
    <text evidence="13">The sequence shown here is derived from an EMBL/GenBank/DDBJ whole genome shotgun (WGS) entry which is preliminary data.</text>
</comment>
<evidence type="ECO:0000256" key="3">
    <source>
        <dbReference type="ARBA" id="ARBA00022452"/>
    </source>
</evidence>
<dbReference type="Gene3D" id="2.60.40.1120">
    <property type="entry name" value="Carboxypeptidase-like, regulatory domain"/>
    <property type="match status" value="1"/>
</dbReference>
<feature type="chain" id="PRO_5037787457" evidence="10">
    <location>
        <begin position="25"/>
        <end position="959"/>
    </location>
</feature>
<evidence type="ECO:0000256" key="8">
    <source>
        <dbReference type="PROSITE-ProRule" id="PRU01360"/>
    </source>
</evidence>
<dbReference type="Proteomes" id="UP000709959">
    <property type="component" value="Unassembled WGS sequence"/>
</dbReference>
<keyword evidence="6 8" id="KW-0472">Membrane</keyword>
<evidence type="ECO:0000256" key="5">
    <source>
        <dbReference type="ARBA" id="ARBA00023077"/>
    </source>
</evidence>
<reference evidence="13 14" key="1">
    <citation type="submission" date="2020-10" db="EMBL/GenBank/DDBJ databases">
        <title>Connecting structure to function with the recovery of over 1000 high-quality activated sludge metagenome-assembled genomes encoding full-length rRNA genes using long-read sequencing.</title>
        <authorList>
            <person name="Singleton C.M."/>
            <person name="Petriglieri F."/>
            <person name="Kristensen J.M."/>
            <person name="Kirkegaard R.H."/>
            <person name="Michaelsen T.Y."/>
            <person name="Andersen M.H."/>
            <person name="Karst S.M."/>
            <person name="Dueholm M.S."/>
            <person name="Nielsen P.H."/>
            <person name="Albertsen M."/>
        </authorList>
    </citation>
    <scope>NUCLEOTIDE SEQUENCE [LARGE SCALE GENOMIC DNA]</scope>
    <source>
        <strain evidence="13">OdNE_18-Q3-R46-58_MAXAC.008</strain>
    </source>
</reference>
<accession>A0A936F556</accession>
<proteinExistence type="inferred from homology"/>
<dbReference type="GO" id="GO:0009279">
    <property type="term" value="C:cell outer membrane"/>
    <property type="evidence" value="ECO:0007669"/>
    <property type="project" value="UniProtKB-SubCell"/>
</dbReference>
<comment type="subcellular location">
    <subcellularLocation>
        <location evidence="1 8">Cell outer membrane</location>
        <topology evidence="1 8">Multi-pass membrane protein</topology>
    </subcellularLocation>
</comment>
<dbReference type="InterPro" id="IPR008969">
    <property type="entry name" value="CarboxyPept-like_regulatory"/>
</dbReference>
<organism evidence="13 14">
    <name type="scientific">Candidatus Geothrix odensensis</name>
    <dbReference type="NCBI Taxonomy" id="2954440"/>
    <lineage>
        <taxon>Bacteria</taxon>
        <taxon>Pseudomonadati</taxon>
        <taxon>Acidobacteriota</taxon>
        <taxon>Holophagae</taxon>
        <taxon>Holophagales</taxon>
        <taxon>Holophagaceae</taxon>
        <taxon>Geothrix</taxon>
    </lineage>
</organism>
<name>A0A936F556_9BACT</name>
<dbReference type="Pfam" id="PF07715">
    <property type="entry name" value="Plug"/>
    <property type="match status" value="1"/>
</dbReference>
<dbReference type="PROSITE" id="PS52016">
    <property type="entry name" value="TONB_DEPENDENT_REC_3"/>
    <property type="match status" value="1"/>
</dbReference>
<keyword evidence="13" id="KW-0675">Receptor</keyword>
<feature type="domain" description="TonB-dependent receptor-like beta-barrel" evidence="11">
    <location>
        <begin position="416"/>
        <end position="823"/>
    </location>
</feature>
<dbReference type="EMBL" id="JADKCH010000016">
    <property type="protein sequence ID" value="MBK8573302.1"/>
    <property type="molecule type" value="Genomic_DNA"/>
</dbReference>
<evidence type="ECO:0000256" key="1">
    <source>
        <dbReference type="ARBA" id="ARBA00004571"/>
    </source>
</evidence>
<dbReference type="PANTHER" id="PTHR30069:SF46">
    <property type="entry name" value="OAR PROTEIN"/>
    <property type="match status" value="1"/>
</dbReference>
<feature type="domain" description="TonB-dependent receptor plug" evidence="12">
    <location>
        <begin position="135"/>
        <end position="227"/>
    </location>
</feature>
<evidence type="ECO:0000256" key="7">
    <source>
        <dbReference type="ARBA" id="ARBA00023237"/>
    </source>
</evidence>